<proteinExistence type="predicted"/>
<protein>
    <submittedName>
        <fullName evidence="2">Uncharacterized protein</fullName>
    </submittedName>
</protein>
<dbReference type="Proteomes" id="UP000823674">
    <property type="component" value="Chromosome A02"/>
</dbReference>
<organism evidence="2 3">
    <name type="scientific">Brassica rapa subsp. trilocularis</name>
    <dbReference type="NCBI Taxonomy" id="1813537"/>
    <lineage>
        <taxon>Eukaryota</taxon>
        <taxon>Viridiplantae</taxon>
        <taxon>Streptophyta</taxon>
        <taxon>Embryophyta</taxon>
        <taxon>Tracheophyta</taxon>
        <taxon>Spermatophyta</taxon>
        <taxon>Magnoliopsida</taxon>
        <taxon>eudicotyledons</taxon>
        <taxon>Gunneridae</taxon>
        <taxon>Pentapetalae</taxon>
        <taxon>rosids</taxon>
        <taxon>malvids</taxon>
        <taxon>Brassicales</taxon>
        <taxon>Brassicaceae</taxon>
        <taxon>Brassiceae</taxon>
        <taxon>Brassica</taxon>
    </lineage>
</organism>
<sequence length="79" mass="8753">FVPLVYLFITESAGAPEQMYVSSQQKPSSDESDGQHDETPASSEKQYRAALLKSKFADIILKAREKTLPLVRILVLSLA</sequence>
<gene>
    <name evidence="2" type="primary">A02p050280.1_BraROA</name>
    <name evidence="2" type="ORF">IGI04_008102</name>
</gene>
<name>A0ABQ7NLN5_BRACM</name>
<keyword evidence="3" id="KW-1185">Reference proteome</keyword>
<feature type="region of interest" description="Disordered" evidence="1">
    <location>
        <begin position="18"/>
        <end position="45"/>
    </location>
</feature>
<reference evidence="2 3" key="1">
    <citation type="submission" date="2021-03" db="EMBL/GenBank/DDBJ databases">
        <authorList>
            <person name="King G.J."/>
            <person name="Bancroft I."/>
            <person name="Baten A."/>
            <person name="Bloomfield J."/>
            <person name="Borpatragohain P."/>
            <person name="He Z."/>
            <person name="Irish N."/>
            <person name="Irwin J."/>
            <person name="Liu K."/>
            <person name="Mauleon R.P."/>
            <person name="Moore J."/>
            <person name="Morris R."/>
            <person name="Ostergaard L."/>
            <person name="Wang B."/>
            <person name="Wells R."/>
        </authorList>
    </citation>
    <scope>NUCLEOTIDE SEQUENCE [LARGE SCALE GENOMIC DNA]</scope>
    <source>
        <strain evidence="2">R-o-18</strain>
        <tissue evidence="2">Leaf</tissue>
    </source>
</reference>
<evidence type="ECO:0000313" key="2">
    <source>
        <dbReference type="EMBL" id="KAG5411783.1"/>
    </source>
</evidence>
<evidence type="ECO:0000313" key="3">
    <source>
        <dbReference type="Proteomes" id="UP000823674"/>
    </source>
</evidence>
<accession>A0ABQ7NLN5</accession>
<comment type="caution">
    <text evidence="2">The sequence shown here is derived from an EMBL/GenBank/DDBJ whole genome shotgun (WGS) entry which is preliminary data.</text>
</comment>
<feature type="non-terminal residue" evidence="2">
    <location>
        <position position="1"/>
    </location>
</feature>
<evidence type="ECO:0000256" key="1">
    <source>
        <dbReference type="SAM" id="MobiDB-lite"/>
    </source>
</evidence>
<dbReference type="EMBL" id="JADBGQ010000002">
    <property type="protein sequence ID" value="KAG5411783.1"/>
    <property type="molecule type" value="Genomic_DNA"/>
</dbReference>